<protein>
    <submittedName>
        <fullName evidence="1">Uncharacterized protein</fullName>
    </submittedName>
</protein>
<evidence type="ECO:0000313" key="2">
    <source>
        <dbReference type="Proteomes" id="UP001301653"/>
    </source>
</evidence>
<accession>A0ABU5V858</accession>
<evidence type="ECO:0000313" key="1">
    <source>
        <dbReference type="EMBL" id="MEA5669526.1"/>
    </source>
</evidence>
<dbReference type="EMBL" id="JAYFUH010000260">
    <property type="protein sequence ID" value="MEA5669526.1"/>
    <property type="molecule type" value="Genomic_DNA"/>
</dbReference>
<proteinExistence type="predicted"/>
<dbReference type="Proteomes" id="UP001301653">
    <property type="component" value="Unassembled WGS sequence"/>
</dbReference>
<comment type="caution">
    <text evidence="1">The sequence shown here is derived from an EMBL/GenBank/DDBJ whole genome shotgun (WGS) entry which is preliminary data.</text>
</comment>
<name>A0ABU5V858_9GAMM</name>
<sequence length="87" mass="9939">MNYEEARADLDDLALEMTTSNHAWTHTKRLEKLRALAIVTRRALKEAAGTSNEQERLNGIEAVLDRIKSMMESGAQLEKLKEGYIHR</sequence>
<gene>
    <name evidence="1" type="ORF">VA603_18505</name>
</gene>
<organism evidence="1 2">
    <name type="scientific">Stenotrophomonas capsici</name>
    <dbReference type="NCBI Taxonomy" id="3110230"/>
    <lineage>
        <taxon>Bacteria</taxon>
        <taxon>Pseudomonadati</taxon>
        <taxon>Pseudomonadota</taxon>
        <taxon>Gammaproteobacteria</taxon>
        <taxon>Lysobacterales</taxon>
        <taxon>Lysobacteraceae</taxon>
        <taxon>Stenotrophomonas</taxon>
    </lineage>
</organism>
<reference evidence="1 2" key="1">
    <citation type="submission" date="2023-12" db="EMBL/GenBank/DDBJ databases">
        <title>Stenotrophomonas guangdongensis sp. nov., isolated from wilted pepper plants (Capsicum annuum).</title>
        <authorList>
            <person name="Qiu M."/>
            <person name="Li Y."/>
            <person name="Liu Q."/>
            <person name="Zhang X."/>
            <person name="Huang Y."/>
            <person name="Guo R."/>
            <person name="Hu M."/>
            <person name="Zhou J."/>
            <person name="Zhou X."/>
        </authorList>
    </citation>
    <scope>NUCLEOTIDE SEQUENCE [LARGE SCALE GENOMIC DNA]</scope>
    <source>
        <strain evidence="1 2">MH1</strain>
    </source>
</reference>
<keyword evidence="2" id="KW-1185">Reference proteome</keyword>
<dbReference type="RefSeq" id="WP_323439704.1">
    <property type="nucleotide sequence ID" value="NZ_JAYFUH010000260.1"/>
</dbReference>